<comment type="caution">
    <text evidence="8">The sequence shown here is derived from an EMBL/GenBank/DDBJ whole genome shotgun (WGS) entry which is preliminary data.</text>
</comment>
<dbReference type="EMBL" id="AMGX01000002">
    <property type="protein sequence ID" value="EXJ74888.1"/>
    <property type="molecule type" value="Genomic_DNA"/>
</dbReference>
<dbReference type="GO" id="GO:0050660">
    <property type="term" value="F:flavin adenine dinucleotide binding"/>
    <property type="evidence" value="ECO:0007669"/>
    <property type="project" value="InterPro"/>
</dbReference>
<keyword evidence="6" id="KW-0560">Oxidoreductase</keyword>
<keyword evidence="3" id="KW-0285">Flavoprotein</keyword>
<dbReference type="PANTHER" id="PTHR43098">
    <property type="entry name" value="L-ORNITHINE N(5)-MONOOXYGENASE-RELATED"/>
    <property type="match status" value="1"/>
</dbReference>
<evidence type="ECO:0000256" key="3">
    <source>
        <dbReference type="ARBA" id="ARBA00022630"/>
    </source>
</evidence>
<feature type="non-terminal residue" evidence="8">
    <location>
        <position position="1"/>
    </location>
</feature>
<dbReference type="HOGENOM" id="CLU_2838047_0_0_1"/>
<reference evidence="8 9" key="1">
    <citation type="submission" date="2013-03" db="EMBL/GenBank/DDBJ databases">
        <title>The Genome Sequence of Cladophialophora psammophila CBS 110553.</title>
        <authorList>
            <consortium name="The Broad Institute Genomics Platform"/>
            <person name="Cuomo C."/>
            <person name="de Hoog S."/>
            <person name="Gorbushina A."/>
            <person name="Walker B."/>
            <person name="Young S.K."/>
            <person name="Zeng Q."/>
            <person name="Gargeya S."/>
            <person name="Fitzgerald M."/>
            <person name="Haas B."/>
            <person name="Abouelleil A."/>
            <person name="Allen A.W."/>
            <person name="Alvarado L."/>
            <person name="Arachchi H.M."/>
            <person name="Berlin A.M."/>
            <person name="Chapman S.B."/>
            <person name="Gainer-Dewar J."/>
            <person name="Goldberg J."/>
            <person name="Griggs A."/>
            <person name="Gujja S."/>
            <person name="Hansen M."/>
            <person name="Howarth C."/>
            <person name="Imamovic A."/>
            <person name="Ireland A."/>
            <person name="Larimer J."/>
            <person name="McCowan C."/>
            <person name="Murphy C."/>
            <person name="Pearson M."/>
            <person name="Poon T.W."/>
            <person name="Priest M."/>
            <person name="Roberts A."/>
            <person name="Saif S."/>
            <person name="Shea T."/>
            <person name="Sisk P."/>
            <person name="Sykes S."/>
            <person name="Wortman J."/>
            <person name="Nusbaum C."/>
            <person name="Birren B."/>
        </authorList>
    </citation>
    <scope>NUCLEOTIDE SEQUENCE [LARGE SCALE GENOMIC DNA]</scope>
    <source>
        <strain evidence="8 9">CBS 110553</strain>
    </source>
</reference>
<evidence type="ECO:0000256" key="7">
    <source>
        <dbReference type="ARBA" id="ARBA00023033"/>
    </source>
</evidence>
<evidence type="ECO:0000256" key="5">
    <source>
        <dbReference type="ARBA" id="ARBA00022857"/>
    </source>
</evidence>
<evidence type="ECO:0000256" key="4">
    <source>
        <dbReference type="ARBA" id="ARBA00022827"/>
    </source>
</evidence>
<dbReference type="AlphaFoldDB" id="W9X3Y6"/>
<accession>W9X3Y6</accession>
<evidence type="ECO:0000313" key="9">
    <source>
        <dbReference type="Proteomes" id="UP000019471"/>
    </source>
</evidence>
<keyword evidence="4" id="KW-0274">FAD</keyword>
<sequence length="66" mass="7160">VKTDQGRIAQSKYLILCTGLLHRSHIPDFPGLTSYKGIIHHAAFWSEDTNVKGKKVAVIEAGATAV</sequence>
<dbReference type="GO" id="GO:0050661">
    <property type="term" value="F:NADP binding"/>
    <property type="evidence" value="ECO:0007669"/>
    <property type="project" value="InterPro"/>
</dbReference>
<dbReference type="InterPro" id="IPR050775">
    <property type="entry name" value="FAD-binding_Monooxygenases"/>
</dbReference>
<dbReference type="Gene3D" id="3.50.50.60">
    <property type="entry name" value="FAD/NAD(P)-binding domain"/>
    <property type="match status" value="1"/>
</dbReference>
<dbReference type="SUPFAM" id="SSF51905">
    <property type="entry name" value="FAD/NAD(P)-binding domain"/>
    <property type="match status" value="1"/>
</dbReference>
<keyword evidence="7" id="KW-0503">Monooxygenase</keyword>
<dbReference type="PANTHER" id="PTHR43098:SF3">
    <property type="entry name" value="L-ORNITHINE N(5)-MONOOXYGENASE-RELATED"/>
    <property type="match status" value="1"/>
</dbReference>
<evidence type="ECO:0000313" key="8">
    <source>
        <dbReference type="EMBL" id="EXJ74888.1"/>
    </source>
</evidence>
<evidence type="ECO:0000256" key="6">
    <source>
        <dbReference type="ARBA" id="ARBA00023002"/>
    </source>
</evidence>
<evidence type="ECO:0008006" key="10">
    <source>
        <dbReference type="Google" id="ProtNLM"/>
    </source>
</evidence>
<keyword evidence="5" id="KW-0521">NADP</keyword>
<organism evidence="8 9">
    <name type="scientific">Cladophialophora psammophila CBS 110553</name>
    <dbReference type="NCBI Taxonomy" id="1182543"/>
    <lineage>
        <taxon>Eukaryota</taxon>
        <taxon>Fungi</taxon>
        <taxon>Dikarya</taxon>
        <taxon>Ascomycota</taxon>
        <taxon>Pezizomycotina</taxon>
        <taxon>Eurotiomycetes</taxon>
        <taxon>Chaetothyriomycetidae</taxon>
        <taxon>Chaetothyriales</taxon>
        <taxon>Herpotrichiellaceae</taxon>
        <taxon>Cladophialophora</taxon>
    </lineage>
</organism>
<protein>
    <recommendedName>
        <fullName evidence="10">FAD/NAD(P)-binding domain-containing protein</fullName>
    </recommendedName>
</protein>
<keyword evidence="9" id="KW-1185">Reference proteome</keyword>
<dbReference type="Proteomes" id="UP000019471">
    <property type="component" value="Unassembled WGS sequence"/>
</dbReference>
<gene>
    <name evidence="8" type="ORF">A1O5_01584</name>
</gene>
<comment type="cofactor">
    <cofactor evidence="1">
        <name>FAD</name>
        <dbReference type="ChEBI" id="CHEBI:57692"/>
    </cofactor>
</comment>
<dbReference type="GO" id="GO:0004499">
    <property type="term" value="F:N,N-dimethylaniline monooxygenase activity"/>
    <property type="evidence" value="ECO:0007669"/>
    <property type="project" value="InterPro"/>
</dbReference>
<comment type="similarity">
    <text evidence="2">Belongs to the FAD-binding monooxygenase family.</text>
</comment>
<evidence type="ECO:0000256" key="1">
    <source>
        <dbReference type="ARBA" id="ARBA00001974"/>
    </source>
</evidence>
<dbReference type="OrthoDB" id="66881at2759"/>
<dbReference type="InterPro" id="IPR036188">
    <property type="entry name" value="FAD/NAD-bd_sf"/>
</dbReference>
<dbReference type="GeneID" id="19186317"/>
<dbReference type="Pfam" id="PF00743">
    <property type="entry name" value="FMO-like"/>
    <property type="match status" value="1"/>
</dbReference>
<evidence type="ECO:0000256" key="2">
    <source>
        <dbReference type="ARBA" id="ARBA00010139"/>
    </source>
</evidence>
<name>W9X3Y6_9EURO</name>
<proteinExistence type="inferred from homology"/>
<dbReference type="InterPro" id="IPR020946">
    <property type="entry name" value="Flavin_mOase-like"/>
</dbReference>
<dbReference type="RefSeq" id="XP_007740390.1">
    <property type="nucleotide sequence ID" value="XM_007742200.1"/>
</dbReference>